<feature type="region of interest" description="Disordered" evidence="1">
    <location>
        <begin position="149"/>
        <end position="168"/>
    </location>
</feature>
<dbReference type="GO" id="GO:0000423">
    <property type="term" value="P:mitophagy"/>
    <property type="evidence" value="ECO:0007669"/>
    <property type="project" value="TreeGrafter"/>
</dbReference>
<proteinExistence type="predicted"/>
<accession>A0A7R9W073</accession>
<dbReference type="GO" id="GO:1990756">
    <property type="term" value="F:ubiquitin-like ligase-substrate adaptor activity"/>
    <property type="evidence" value="ECO:0007669"/>
    <property type="project" value="TreeGrafter"/>
</dbReference>
<feature type="region of interest" description="Disordered" evidence="1">
    <location>
        <begin position="387"/>
        <end position="423"/>
    </location>
</feature>
<gene>
    <name evidence="2" type="ORF">CEUR00632_LOCUS20515</name>
</gene>
<dbReference type="SUPFAM" id="SSF75011">
    <property type="entry name" value="3-carboxy-cis,cis-mucoante lactonizing enzyme"/>
    <property type="match status" value="1"/>
</dbReference>
<dbReference type="PANTHER" id="PTHR22874:SF1">
    <property type="entry name" value="ACTIVATING MOLECULE IN BECN1-REGULATED AUTOPHAGY PROTEIN 1"/>
    <property type="match status" value="1"/>
</dbReference>
<dbReference type="AlphaFoldDB" id="A0A7R9W073"/>
<dbReference type="EMBL" id="HBEC01044037">
    <property type="protein sequence ID" value="CAD8310086.1"/>
    <property type="molecule type" value="Transcribed_RNA"/>
</dbReference>
<dbReference type="InterPro" id="IPR052596">
    <property type="entry name" value="AMBRA1_autophagy"/>
</dbReference>
<name>A0A7R9W073_9CHLO</name>
<dbReference type="PANTHER" id="PTHR22874">
    <property type="entry name" value="ACTIVATING MOLECULE IN BECN1-REGULATED AUTOPHAGY PROTEIN 1"/>
    <property type="match status" value="1"/>
</dbReference>
<dbReference type="GO" id="GO:0080008">
    <property type="term" value="C:Cul4-RING E3 ubiquitin ligase complex"/>
    <property type="evidence" value="ECO:0007669"/>
    <property type="project" value="TreeGrafter"/>
</dbReference>
<reference evidence="2" key="1">
    <citation type="submission" date="2021-01" db="EMBL/GenBank/DDBJ databases">
        <authorList>
            <person name="Corre E."/>
            <person name="Pelletier E."/>
            <person name="Niang G."/>
            <person name="Scheremetjew M."/>
            <person name="Finn R."/>
            <person name="Kale V."/>
            <person name="Holt S."/>
            <person name="Cochrane G."/>
            <person name="Meng A."/>
            <person name="Brown T."/>
            <person name="Cohen L."/>
        </authorList>
    </citation>
    <scope>NUCLEOTIDE SEQUENCE</scope>
    <source>
        <strain evidence="2">CCMP219</strain>
    </source>
</reference>
<evidence type="ECO:0000256" key="1">
    <source>
        <dbReference type="SAM" id="MobiDB-lite"/>
    </source>
</evidence>
<organism evidence="2">
    <name type="scientific">Chlamydomonas euryale</name>
    <dbReference type="NCBI Taxonomy" id="1486919"/>
    <lineage>
        <taxon>Eukaryota</taxon>
        <taxon>Viridiplantae</taxon>
        <taxon>Chlorophyta</taxon>
        <taxon>core chlorophytes</taxon>
        <taxon>Chlorophyceae</taxon>
        <taxon>CS clade</taxon>
        <taxon>Chlamydomonadales</taxon>
        <taxon>Chlamydomonadaceae</taxon>
        <taxon>Chlamydomonas</taxon>
    </lineage>
</organism>
<dbReference type="GO" id="GO:0000045">
    <property type="term" value="P:autophagosome assembly"/>
    <property type="evidence" value="ECO:0007669"/>
    <property type="project" value="TreeGrafter"/>
</dbReference>
<protein>
    <submittedName>
        <fullName evidence="2">Uncharacterized protein</fullName>
    </submittedName>
</protein>
<sequence>METHAFPLEAQPLGSAYDLTWGWDTSTTPGAEASRSASGGALLESQLMPLAMTSEQPCVVNLNVWDFDHRRPSAILDKPRISVPRAVLCSEMGTQFSPCGRFLALCVAVDSLSDAGRRWQQDHVRRCMQRMRTAEGVRDAALSRYATGAAGPASGSGNGAGPSSAHAAPGVDVCTSADGAAAPDAAGPSCGVAAGAGQLDAPLQVVDTGDGFMLPVAQAWEVFPHDVQWLEFPAGTPQSEVDAAVQSAREAARLNKPLYELRVYSLDGATFGKVLCARLIRAAHCLTSVQFSPTSEHLLVAYGRRYISLCNLVAEGRGLVPAHTIVELHRTRDLEVVRMLPSLEDEVNVAAFHPVPGAGIVYGTKEGRLRSLRYDRRTPRRPAIPLAAVGERMDDELAAAEAGDARDGSDDEGDASGAHTGQR</sequence>
<evidence type="ECO:0000313" key="2">
    <source>
        <dbReference type="EMBL" id="CAD8310086.1"/>
    </source>
</evidence>